<comment type="caution">
    <text evidence="2">The sequence shown here is derived from an EMBL/GenBank/DDBJ whole genome shotgun (WGS) entry which is preliminary data.</text>
</comment>
<proteinExistence type="predicted"/>
<dbReference type="AlphaFoldDB" id="A0A5M8PVH0"/>
<dbReference type="OrthoDB" id="1028014at2759"/>
<gene>
    <name evidence="2" type="ORF">FRX48_02034</name>
</gene>
<protein>
    <submittedName>
        <fullName evidence="2">Uncharacterized protein</fullName>
    </submittedName>
</protein>
<organism evidence="2 3">
    <name type="scientific">Lasallia pustulata</name>
    <dbReference type="NCBI Taxonomy" id="136370"/>
    <lineage>
        <taxon>Eukaryota</taxon>
        <taxon>Fungi</taxon>
        <taxon>Dikarya</taxon>
        <taxon>Ascomycota</taxon>
        <taxon>Pezizomycotina</taxon>
        <taxon>Lecanoromycetes</taxon>
        <taxon>OSLEUM clade</taxon>
        <taxon>Umbilicariomycetidae</taxon>
        <taxon>Umbilicariales</taxon>
        <taxon>Umbilicariaceae</taxon>
        <taxon>Lasallia</taxon>
    </lineage>
</organism>
<evidence type="ECO:0000313" key="3">
    <source>
        <dbReference type="Proteomes" id="UP000324767"/>
    </source>
</evidence>
<feature type="region of interest" description="Disordered" evidence="1">
    <location>
        <begin position="37"/>
        <end position="65"/>
    </location>
</feature>
<evidence type="ECO:0000313" key="2">
    <source>
        <dbReference type="EMBL" id="KAA6413673.1"/>
    </source>
</evidence>
<evidence type="ECO:0000256" key="1">
    <source>
        <dbReference type="SAM" id="MobiDB-lite"/>
    </source>
</evidence>
<reference evidence="2 3" key="1">
    <citation type="submission" date="2019-09" db="EMBL/GenBank/DDBJ databases">
        <title>The hologenome of the rock-dwelling lichen Lasallia pustulata.</title>
        <authorList>
            <person name="Greshake Tzovaras B."/>
            <person name="Segers F."/>
            <person name="Bicker A."/>
            <person name="Dal Grande F."/>
            <person name="Otte J."/>
            <person name="Hankeln T."/>
            <person name="Schmitt I."/>
            <person name="Ebersberger I."/>
        </authorList>
    </citation>
    <scope>NUCLEOTIDE SEQUENCE [LARGE SCALE GENOMIC DNA]</scope>
    <source>
        <strain evidence="2">A1-1</strain>
    </source>
</reference>
<sequence>MPRRILDEFRSLRWMPLQPKHLDYENAQFIVIGEEAGKLDKATEPQAKDQKHDKDTPLEEMEKLEHEDEIRVKHLKGDDSVFEDLGLSSREYPKVQTTW</sequence>
<dbReference type="EMBL" id="VXIT01000003">
    <property type="protein sequence ID" value="KAA6413673.1"/>
    <property type="molecule type" value="Genomic_DNA"/>
</dbReference>
<dbReference type="Proteomes" id="UP000324767">
    <property type="component" value="Unassembled WGS sequence"/>
</dbReference>
<accession>A0A5M8PVH0</accession>
<name>A0A5M8PVH0_9LECA</name>